<dbReference type="EMBL" id="BSPX01000029">
    <property type="protein sequence ID" value="GLT22664.1"/>
    <property type="molecule type" value="Genomic_DNA"/>
</dbReference>
<reference evidence="5" key="1">
    <citation type="journal article" date="2019" name="Int. J. Syst. Evol. Microbiol.">
        <title>The Global Catalogue of Microorganisms (GCM) 10K type strain sequencing project: providing services to taxonomists for standard genome sequencing and annotation.</title>
        <authorList>
            <consortium name="The Broad Institute Genomics Platform"/>
            <consortium name="The Broad Institute Genome Sequencing Center for Infectious Disease"/>
            <person name="Wu L."/>
            <person name="Ma J."/>
        </authorList>
    </citation>
    <scope>NUCLEOTIDE SEQUENCE [LARGE SCALE GENOMIC DNA]</scope>
    <source>
        <strain evidence="5">NBRC 102407</strain>
    </source>
</reference>
<dbReference type="Gene3D" id="1.10.530.10">
    <property type="match status" value="1"/>
</dbReference>
<comment type="caution">
    <text evidence="4">The sequence shown here is derived from an EMBL/GenBank/DDBJ whole genome shotgun (WGS) entry which is preliminary data.</text>
</comment>
<sequence length="231" mass="25689">MTRDEFVAWCEETAERDRKTMRRDRLAMRIITTAFLVVLAAIVLIAMSATAHAQDIPRAALKHRADLVRVAHAEWGLDAPIAALAAQVHQESGWNPEAVSRVGAQGMAQFMPATTRWWCGLSDIPAAECIPTNPTWALRALAGYDRWLFDRVRGPSEFDRMWATLRAYNGGLGHWLAEAKSARADSRQAVDAACGTARRAAIHCTENLGYPRRILLALQPRYLTWGRGVQA</sequence>
<evidence type="ECO:0000259" key="3">
    <source>
        <dbReference type="Pfam" id="PF01464"/>
    </source>
</evidence>
<dbReference type="PANTHER" id="PTHR37423:SF2">
    <property type="entry name" value="MEMBRANE-BOUND LYTIC MUREIN TRANSGLYCOSYLASE C"/>
    <property type="match status" value="1"/>
</dbReference>
<dbReference type="InterPro" id="IPR023346">
    <property type="entry name" value="Lysozyme-like_dom_sf"/>
</dbReference>
<dbReference type="Proteomes" id="UP001157167">
    <property type="component" value="Unassembled WGS sequence"/>
</dbReference>
<evidence type="ECO:0000256" key="2">
    <source>
        <dbReference type="SAM" id="Phobius"/>
    </source>
</evidence>
<keyword evidence="2" id="KW-0472">Membrane</keyword>
<keyword evidence="5" id="KW-1185">Reference proteome</keyword>
<keyword evidence="2" id="KW-1133">Transmembrane helix</keyword>
<gene>
    <name evidence="4" type="ORF">GCM10007933_21240</name>
</gene>
<evidence type="ECO:0000313" key="4">
    <source>
        <dbReference type="EMBL" id="GLT22664.1"/>
    </source>
</evidence>
<evidence type="ECO:0000256" key="1">
    <source>
        <dbReference type="ARBA" id="ARBA00007734"/>
    </source>
</evidence>
<evidence type="ECO:0000313" key="5">
    <source>
        <dbReference type="Proteomes" id="UP001157167"/>
    </source>
</evidence>
<name>A0ABQ6FBK2_9RHOO</name>
<comment type="similarity">
    <text evidence="1">Belongs to the transglycosylase Slt family.</text>
</comment>
<proteinExistence type="inferred from homology"/>
<feature type="domain" description="Transglycosylase SLT" evidence="3">
    <location>
        <begin position="82"/>
        <end position="185"/>
    </location>
</feature>
<protein>
    <submittedName>
        <fullName evidence="4">Lysozyme</fullName>
    </submittedName>
</protein>
<dbReference type="RefSeq" id="WP_284187949.1">
    <property type="nucleotide sequence ID" value="NZ_BSPX01000029.1"/>
</dbReference>
<dbReference type="PANTHER" id="PTHR37423">
    <property type="entry name" value="SOLUBLE LYTIC MUREIN TRANSGLYCOSYLASE-RELATED"/>
    <property type="match status" value="1"/>
</dbReference>
<feature type="transmembrane region" description="Helical" evidence="2">
    <location>
        <begin position="26"/>
        <end position="47"/>
    </location>
</feature>
<dbReference type="Pfam" id="PF01464">
    <property type="entry name" value="SLT"/>
    <property type="match status" value="1"/>
</dbReference>
<organism evidence="4 5">
    <name type="scientific">Zoogloea oryzae</name>
    <dbReference type="NCBI Taxonomy" id="310767"/>
    <lineage>
        <taxon>Bacteria</taxon>
        <taxon>Pseudomonadati</taxon>
        <taxon>Pseudomonadota</taxon>
        <taxon>Betaproteobacteria</taxon>
        <taxon>Rhodocyclales</taxon>
        <taxon>Zoogloeaceae</taxon>
        <taxon>Zoogloea</taxon>
    </lineage>
</organism>
<keyword evidence="2" id="KW-0812">Transmembrane</keyword>
<dbReference type="SUPFAM" id="SSF53955">
    <property type="entry name" value="Lysozyme-like"/>
    <property type="match status" value="1"/>
</dbReference>
<dbReference type="InterPro" id="IPR008258">
    <property type="entry name" value="Transglycosylase_SLT_dom_1"/>
</dbReference>
<accession>A0ABQ6FBK2</accession>